<dbReference type="InterPro" id="IPR007371">
    <property type="entry name" value="TPK_catalytic"/>
</dbReference>
<accession>A0A7W3UJC5</accession>
<evidence type="ECO:0000256" key="5">
    <source>
        <dbReference type="NCBIfam" id="TIGR01378"/>
    </source>
</evidence>
<evidence type="ECO:0000256" key="2">
    <source>
        <dbReference type="ARBA" id="ARBA00022741"/>
    </source>
</evidence>
<dbReference type="PANTHER" id="PTHR41299:SF1">
    <property type="entry name" value="THIAMINE PYROPHOSPHOKINASE"/>
    <property type="match status" value="1"/>
</dbReference>
<keyword evidence="2" id="KW-0547">Nucleotide-binding</keyword>
<dbReference type="InterPro" id="IPR006282">
    <property type="entry name" value="Thi_PPkinase"/>
</dbReference>
<dbReference type="InterPro" id="IPR007373">
    <property type="entry name" value="Thiamin_PyroPKinase_B1-bd"/>
</dbReference>
<reference evidence="7 8" key="1">
    <citation type="submission" date="2020-07" db="EMBL/GenBank/DDBJ databases">
        <title>Description of Limosilactobacillus balticus sp. nov., Limosilactobacillus agrestis sp. nov., Limosilactobacillus albertensis sp. nov., Limosilactobacillus rudii sp. nov., Limosilactobacillus fastidiosus sp. nov., five novel Limosilactobacillus species isolated from the vertebrate gastrointestinal tract, and proposal of 6 subspecies of Limosilactobacillus reuteri adapted to the gastrointestinal tract of specific vertebrate hosts.</title>
        <authorList>
            <person name="Li F."/>
            <person name="Cheng C."/>
            <person name="Zheng J."/>
            <person name="Quevedo R.M."/>
            <person name="Li J."/>
            <person name="Roos S."/>
            <person name="Gaenzle M.G."/>
            <person name="Walter J."/>
        </authorList>
    </citation>
    <scope>NUCLEOTIDE SEQUENCE [LARGE SCALE GENOMIC DNA]</scope>
    <source>
        <strain evidence="7 8">STM2_1</strain>
    </source>
</reference>
<keyword evidence="3 7" id="KW-0418">Kinase</keyword>
<dbReference type="InterPro" id="IPR053149">
    <property type="entry name" value="TPK"/>
</dbReference>
<dbReference type="SUPFAM" id="SSF63999">
    <property type="entry name" value="Thiamin pyrophosphokinase, catalytic domain"/>
    <property type="match status" value="1"/>
</dbReference>
<organism evidence="7 8">
    <name type="scientific">Limosilactobacillus rudii</name>
    <dbReference type="NCBI Taxonomy" id="2759755"/>
    <lineage>
        <taxon>Bacteria</taxon>
        <taxon>Bacillati</taxon>
        <taxon>Bacillota</taxon>
        <taxon>Bacilli</taxon>
        <taxon>Lactobacillales</taxon>
        <taxon>Lactobacillaceae</taxon>
        <taxon>Limosilactobacillus</taxon>
    </lineage>
</organism>
<dbReference type="EC" id="2.7.6.2" evidence="5"/>
<proteinExistence type="predicted"/>
<dbReference type="Proteomes" id="UP000517106">
    <property type="component" value="Unassembled WGS sequence"/>
</dbReference>
<gene>
    <name evidence="7" type="ORF">H5S09_01780</name>
</gene>
<dbReference type="Pfam" id="PF04265">
    <property type="entry name" value="TPK_B1_binding"/>
    <property type="match status" value="1"/>
</dbReference>
<evidence type="ECO:0000256" key="4">
    <source>
        <dbReference type="ARBA" id="ARBA00022840"/>
    </source>
</evidence>
<dbReference type="InterPro" id="IPR036759">
    <property type="entry name" value="TPK_catalytic_sf"/>
</dbReference>
<dbReference type="RefSeq" id="WP_182595301.1">
    <property type="nucleotide sequence ID" value="NZ_JACIVA010000029.1"/>
</dbReference>
<name>A0A7W3UJC5_9LACO</name>
<evidence type="ECO:0000313" key="7">
    <source>
        <dbReference type="EMBL" id="MBB1096688.1"/>
    </source>
</evidence>
<dbReference type="GO" id="GO:0006772">
    <property type="term" value="P:thiamine metabolic process"/>
    <property type="evidence" value="ECO:0007669"/>
    <property type="project" value="UniProtKB-UniRule"/>
</dbReference>
<dbReference type="CDD" id="cd07995">
    <property type="entry name" value="TPK"/>
    <property type="match status" value="1"/>
</dbReference>
<dbReference type="NCBIfam" id="TIGR01378">
    <property type="entry name" value="thi_PPkinase"/>
    <property type="match status" value="1"/>
</dbReference>
<dbReference type="GO" id="GO:0005524">
    <property type="term" value="F:ATP binding"/>
    <property type="evidence" value="ECO:0007669"/>
    <property type="project" value="UniProtKB-KW"/>
</dbReference>
<dbReference type="GO" id="GO:0009229">
    <property type="term" value="P:thiamine diphosphate biosynthetic process"/>
    <property type="evidence" value="ECO:0007669"/>
    <property type="project" value="InterPro"/>
</dbReference>
<keyword evidence="4" id="KW-0067">ATP-binding</keyword>
<comment type="caution">
    <text evidence="7">The sequence shown here is derived from an EMBL/GenBank/DDBJ whole genome shotgun (WGS) entry which is preliminary data.</text>
</comment>
<dbReference type="AlphaFoldDB" id="A0A7W3UJC5"/>
<dbReference type="PANTHER" id="PTHR41299">
    <property type="entry name" value="THIAMINE PYROPHOSPHOKINASE"/>
    <property type="match status" value="1"/>
</dbReference>
<keyword evidence="1 7" id="KW-0808">Transferase</keyword>
<protein>
    <recommendedName>
        <fullName evidence="5">Thiamine diphosphokinase</fullName>
        <ecNumber evidence="5">2.7.6.2</ecNumber>
    </recommendedName>
</protein>
<evidence type="ECO:0000313" key="8">
    <source>
        <dbReference type="Proteomes" id="UP000517106"/>
    </source>
</evidence>
<feature type="domain" description="Thiamin pyrophosphokinase thiamin-binding" evidence="6">
    <location>
        <begin position="144"/>
        <end position="208"/>
    </location>
</feature>
<dbReference type="GO" id="GO:0016301">
    <property type="term" value="F:kinase activity"/>
    <property type="evidence" value="ECO:0007669"/>
    <property type="project" value="UniProtKB-KW"/>
</dbReference>
<evidence type="ECO:0000259" key="6">
    <source>
        <dbReference type="SMART" id="SM00983"/>
    </source>
</evidence>
<sequence>MRVNVLVGGPIEMVPTKLINERRNEKWVGVDRGAVTLLKMGIVPMIAVGDFDSITSNELQGLENALHQVKVYPPEKNYTDTQLGIRFATQDKNPDEIDIFGATGGRLDHLLANIFLPLQAEFRPYLTRIKIIDCQNIMAYYLPGRYTISHIKGKKYLAFVNLTPVEGLTLQDEKYPLIDWNSKIPFSWTSNEFTAEENHFSFKKGIMAVIQCNDPLKLGN</sequence>
<dbReference type="Pfam" id="PF04263">
    <property type="entry name" value="TPK_catalytic"/>
    <property type="match status" value="1"/>
</dbReference>
<dbReference type="GO" id="GO:0004788">
    <property type="term" value="F:thiamine diphosphokinase activity"/>
    <property type="evidence" value="ECO:0007669"/>
    <property type="project" value="UniProtKB-UniRule"/>
</dbReference>
<dbReference type="EMBL" id="JACIVA010000029">
    <property type="protein sequence ID" value="MBB1096688.1"/>
    <property type="molecule type" value="Genomic_DNA"/>
</dbReference>
<keyword evidence="8" id="KW-1185">Reference proteome</keyword>
<evidence type="ECO:0000256" key="1">
    <source>
        <dbReference type="ARBA" id="ARBA00022679"/>
    </source>
</evidence>
<dbReference type="Gene3D" id="3.40.50.10240">
    <property type="entry name" value="Thiamin pyrophosphokinase, catalytic domain"/>
    <property type="match status" value="1"/>
</dbReference>
<evidence type="ECO:0000256" key="3">
    <source>
        <dbReference type="ARBA" id="ARBA00022777"/>
    </source>
</evidence>
<dbReference type="SMART" id="SM00983">
    <property type="entry name" value="TPK_B1_binding"/>
    <property type="match status" value="1"/>
</dbReference>
<dbReference type="GO" id="GO:0030975">
    <property type="term" value="F:thiamine binding"/>
    <property type="evidence" value="ECO:0007669"/>
    <property type="project" value="InterPro"/>
</dbReference>